<evidence type="ECO:0000313" key="3">
    <source>
        <dbReference type="Proteomes" id="UP000631114"/>
    </source>
</evidence>
<dbReference type="PANTHER" id="PTHR31286:SF165">
    <property type="entry name" value="DUF4283 DOMAIN-CONTAINING PROTEIN"/>
    <property type="match status" value="1"/>
</dbReference>
<dbReference type="GO" id="GO:0008270">
    <property type="term" value="F:zinc ion binding"/>
    <property type="evidence" value="ECO:0007669"/>
    <property type="project" value="InterPro"/>
</dbReference>
<evidence type="ECO:0000259" key="1">
    <source>
        <dbReference type="Pfam" id="PF14111"/>
    </source>
</evidence>
<dbReference type="InterPro" id="IPR036875">
    <property type="entry name" value="Znf_CCHC_sf"/>
</dbReference>
<dbReference type="InterPro" id="IPR025558">
    <property type="entry name" value="DUF4283"/>
</dbReference>
<feature type="domain" description="DUF4283" evidence="1">
    <location>
        <begin position="2"/>
        <end position="73"/>
    </location>
</feature>
<accession>A0A835M7H9</accession>
<dbReference type="GO" id="GO:0003676">
    <property type="term" value="F:nucleic acid binding"/>
    <property type="evidence" value="ECO:0007669"/>
    <property type="project" value="InterPro"/>
</dbReference>
<comment type="caution">
    <text evidence="2">The sequence shown here is derived from an EMBL/GenBank/DDBJ whole genome shotgun (WGS) entry which is preliminary data.</text>
</comment>
<reference evidence="2 3" key="1">
    <citation type="submission" date="2020-10" db="EMBL/GenBank/DDBJ databases">
        <title>The Coptis chinensis genome and diversification of protoberbering-type alkaloids.</title>
        <authorList>
            <person name="Wang B."/>
            <person name="Shu S."/>
            <person name="Song C."/>
            <person name="Liu Y."/>
        </authorList>
    </citation>
    <scope>NUCLEOTIDE SEQUENCE [LARGE SCALE GENOMIC DNA]</scope>
    <source>
        <strain evidence="2">HL-2020</strain>
        <tissue evidence="2">Leaf</tissue>
    </source>
</reference>
<dbReference type="AlphaFoldDB" id="A0A835M7H9"/>
<dbReference type="OrthoDB" id="1939300at2759"/>
<dbReference type="SUPFAM" id="SSF57756">
    <property type="entry name" value="Retrovirus zinc finger-like domains"/>
    <property type="match status" value="1"/>
</dbReference>
<dbReference type="Pfam" id="PF14111">
    <property type="entry name" value="DUF4283"/>
    <property type="match status" value="1"/>
</dbReference>
<evidence type="ECO:0000313" key="2">
    <source>
        <dbReference type="EMBL" id="KAF9619282.1"/>
    </source>
</evidence>
<name>A0A835M7H9_9MAGN</name>
<dbReference type="InterPro" id="IPR040256">
    <property type="entry name" value="At4g02000-like"/>
</dbReference>
<keyword evidence="3" id="KW-1185">Reference proteome</keyword>
<proteinExistence type="predicted"/>
<dbReference type="Proteomes" id="UP000631114">
    <property type="component" value="Unassembled WGS sequence"/>
</dbReference>
<organism evidence="2 3">
    <name type="scientific">Coptis chinensis</name>
    <dbReference type="NCBI Taxonomy" id="261450"/>
    <lineage>
        <taxon>Eukaryota</taxon>
        <taxon>Viridiplantae</taxon>
        <taxon>Streptophyta</taxon>
        <taxon>Embryophyta</taxon>
        <taxon>Tracheophyta</taxon>
        <taxon>Spermatophyta</taxon>
        <taxon>Magnoliopsida</taxon>
        <taxon>Ranunculales</taxon>
        <taxon>Ranunculaceae</taxon>
        <taxon>Coptidoideae</taxon>
        <taxon>Coptis</taxon>
    </lineage>
</organism>
<sequence length="187" mass="21855">MVGIFIDKRLPFPLVKRILEKTWKTTASYEISTDDDLFYFKFSNDEDRKTVLEGEPIFVADRIFMIRQWSEELEYQRSLINTIPIWVKFSAVPKQLWTRRGISMIASRIGKPLSWDVATKNRQRLNFARVCVEVNVQCKYPKSLRFKLGGDRIATVGVEYPWTPPTCTVCKRFGHNTNKCPNRVNSV</sequence>
<protein>
    <recommendedName>
        <fullName evidence="1">DUF4283 domain-containing protein</fullName>
    </recommendedName>
</protein>
<dbReference type="PANTHER" id="PTHR31286">
    <property type="entry name" value="GLYCINE-RICH CELL WALL STRUCTURAL PROTEIN 1.8-LIKE"/>
    <property type="match status" value="1"/>
</dbReference>
<gene>
    <name evidence="2" type="ORF">IFM89_006469</name>
</gene>
<dbReference type="EMBL" id="JADFTS010000002">
    <property type="protein sequence ID" value="KAF9619282.1"/>
    <property type="molecule type" value="Genomic_DNA"/>
</dbReference>